<dbReference type="AlphaFoldDB" id="A0A8X8WUW0"/>
<accession>A0A8X8WUW0</accession>
<comment type="caution">
    <text evidence="3">The sequence shown here is derived from an EMBL/GenBank/DDBJ whole genome shotgun (WGS) entry which is preliminary data.</text>
</comment>
<evidence type="ECO:0000256" key="2">
    <source>
        <dbReference type="SAM" id="Phobius"/>
    </source>
</evidence>
<dbReference type="EMBL" id="PNBA02000014">
    <property type="protein sequence ID" value="KAG6400411.1"/>
    <property type="molecule type" value="Genomic_DNA"/>
</dbReference>
<dbReference type="Proteomes" id="UP000298416">
    <property type="component" value="Unassembled WGS sequence"/>
</dbReference>
<feature type="region of interest" description="Disordered" evidence="1">
    <location>
        <begin position="58"/>
        <end position="77"/>
    </location>
</feature>
<keyword evidence="2" id="KW-1133">Transmembrane helix</keyword>
<feature type="transmembrane region" description="Helical" evidence="2">
    <location>
        <begin position="101"/>
        <end position="125"/>
    </location>
</feature>
<reference evidence="3" key="2">
    <citation type="submission" date="2020-08" db="EMBL/GenBank/DDBJ databases">
        <title>Plant Genome Project.</title>
        <authorList>
            <person name="Zhang R.-G."/>
        </authorList>
    </citation>
    <scope>NUCLEOTIDE SEQUENCE</scope>
    <source>
        <strain evidence="3">Huo1</strain>
        <tissue evidence="3">Leaf</tissue>
    </source>
</reference>
<feature type="compositionally biased region" description="Low complexity" evidence="1">
    <location>
        <begin position="60"/>
        <end position="70"/>
    </location>
</feature>
<protein>
    <submittedName>
        <fullName evidence="3">Uncharacterized protein</fullName>
    </submittedName>
</protein>
<sequence length="149" mass="16464">MAGSSSRPSLNVKINLCELSFRSPAKNLSDAKIVKRICSGFPDVKFCRRNRNLLTERVGRASTSASSSDSGGDRREKDANWDADFKAALAKVSPFSLGQGAAGFLLCFFLLYLPVSSPHVLLFWVQKLEKWALHAEKIDVVRGVSVMDW</sequence>
<evidence type="ECO:0000256" key="1">
    <source>
        <dbReference type="SAM" id="MobiDB-lite"/>
    </source>
</evidence>
<keyword evidence="2" id="KW-0812">Transmembrane</keyword>
<reference evidence="3" key="1">
    <citation type="submission" date="2018-01" db="EMBL/GenBank/DDBJ databases">
        <authorList>
            <person name="Mao J.F."/>
        </authorList>
    </citation>
    <scope>NUCLEOTIDE SEQUENCE</scope>
    <source>
        <strain evidence="3">Huo1</strain>
        <tissue evidence="3">Leaf</tissue>
    </source>
</reference>
<keyword evidence="4" id="KW-1185">Reference proteome</keyword>
<gene>
    <name evidence="3" type="ORF">SASPL_137242</name>
</gene>
<proteinExistence type="predicted"/>
<name>A0A8X8WUW0_SALSN</name>
<organism evidence="3">
    <name type="scientific">Salvia splendens</name>
    <name type="common">Scarlet sage</name>
    <dbReference type="NCBI Taxonomy" id="180675"/>
    <lineage>
        <taxon>Eukaryota</taxon>
        <taxon>Viridiplantae</taxon>
        <taxon>Streptophyta</taxon>
        <taxon>Embryophyta</taxon>
        <taxon>Tracheophyta</taxon>
        <taxon>Spermatophyta</taxon>
        <taxon>Magnoliopsida</taxon>
        <taxon>eudicotyledons</taxon>
        <taxon>Gunneridae</taxon>
        <taxon>Pentapetalae</taxon>
        <taxon>asterids</taxon>
        <taxon>lamiids</taxon>
        <taxon>Lamiales</taxon>
        <taxon>Lamiaceae</taxon>
        <taxon>Nepetoideae</taxon>
        <taxon>Mentheae</taxon>
        <taxon>Salviinae</taxon>
        <taxon>Salvia</taxon>
        <taxon>Salvia subgen. Calosphace</taxon>
        <taxon>core Calosphace</taxon>
    </lineage>
</organism>
<keyword evidence="2" id="KW-0472">Membrane</keyword>
<evidence type="ECO:0000313" key="3">
    <source>
        <dbReference type="EMBL" id="KAG6400411.1"/>
    </source>
</evidence>
<evidence type="ECO:0000313" key="4">
    <source>
        <dbReference type="Proteomes" id="UP000298416"/>
    </source>
</evidence>